<proteinExistence type="inferred from homology"/>
<dbReference type="SUPFAM" id="SSF51445">
    <property type="entry name" value="(Trans)glycosidases"/>
    <property type="match status" value="1"/>
</dbReference>
<accession>A0ABW9UIS2</accession>
<dbReference type="Pfam" id="PF00395">
    <property type="entry name" value="SLH"/>
    <property type="match status" value="3"/>
</dbReference>
<keyword evidence="11" id="KW-1185">Reference proteome</keyword>
<dbReference type="InterPro" id="IPR001119">
    <property type="entry name" value="SLH_dom"/>
</dbReference>
<comment type="similarity">
    <text evidence="1 8">Belongs to the glycosyl hydrolase 27 family.</text>
</comment>
<sequence length="1568" mass="169253">MKSRLQRRRKVWLGLLLAIVVIAQIGYIPSGVGTVKAADNGLAQKPYMGWSSYSMQVYDGPSGNWISEAKIKKMSDAMHEKLQAHGYKYINIDAGWNGSMDEYGRPVPSAALYPGGFQHLVDYIHGNGQKVGLYLIPGVSPDAVTQNLPIYNAPGCNIGDIVVKPYKFADYWNIGYKIDFSNPCAQKYIDSVADAIASWGVDFVKFDSVTPGSGHNDVSIDARDDVKAWSTALSRHNIWFELSWALDHNYVDYWKKYANGWRVDWDVESYDREVGMTQWANIARLFPDAALWWRDAGPGGWNDFDSLNVGNGATSGLTKDKRQTAATLWAASAAQFYTGDDLSNLDAYGLDLLTNDEVIAVNQAGRPVHPVSTSTNQQVWYANNGDGTYTVALFNLGNKAAPVTVNWNDIGLNGPASVRDLWSHTELGTYSSSYGPVSLEPHASRLFKVTAQSGTSFVNDDDTGVRYTGTWTRNGGKELVRDAQDLSIAITDSSPSPASQIETHALQPVNSLGSTVSHSVYINDTDPLIQYSNKWGHSGGRPFGDYLDDVHYGEPDNGTQPEFSYTFTGTGIELFSEQGTSNGRMDVYIDGQLKGTVDAEGPQQSGLYSVYRIADLPQGQHTLRVLRNGTGQYYFILDALKVTTETLLGQPSTNSFDKDQPADITTNLLLGASSLTGINNGAVSLQPNTDYTISGGNLVTIKKEFLLQQPSGQPVQLAFTFAGGDSQSLSIAITGTSLNPVTAAFDKKTSAQADVLTTLTLGSANSLTGIMNGTDSLTPGQDYTVTNDVVKISKSYLNQQPVGLTNLTFNFLSGNPRTFAITISNSASPGRFTYINDDNSEIHYTGAWNRSTNRPFNDYGKDVHYVEQNNDFFTYTFNGTGITYITEVDQGQGDVDIYIDGQLHGTAHTFGANSHNVAQQEVYTVSQLTPGIHTLKAVKKSGQFMLIDALKVQQPDMMDISAADFNKTTAADVSVNLLGNPDSLQSISNGASKLVSPVDYVITGHQVTIKKEYLAAQPVGSLKLTFSFAGDYADDVHATSMNGDSYLYSFTGTGIELLAPTGPELGDIDIYIDGELKQTINAYSAIRNAGQSLYRISSLSKGTHTLKAVKKSGSYMLVDAFKYEIAANSGTPSTPQMGGGGYGGGYGGAIVNTNAWNVLRTTQTDGTSKEEVKISGDNAKTLIQKSKSADANSAIISLPDAKDDVSMTTVQLSKESLNLLGDSGLDLVLDTANVKVLMANHSLKNMKDDSYFNLIPVKASAAGQDLERRANAATVVLGVTGGAKTSLVGRPVDITTNLHDQEVTLVLPLPDDLSDTELQQIGVYIEHSDGTKEFKKGTVTTLQSGRGIQFTTTKFSTFALLKVDGRTLSFSHEPYIQGYDNNLFRPDNRITRAEMAMILSRIAAKPALASGSEYVDVKPELWSYDAIAQVSRMGLMQGYADGTFRPDQPITRAEMAALAARFAVGPAGSGAGFTDTSGLWAEDAIKAAQAAGYLNGYADGSFGPANPLTRAEAVTVINRVLGRGPLHGIVHSPWTDVPDSHWAVHDIEEASVRHSFEPMASGGEQIVE</sequence>
<dbReference type="SUPFAM" id="SSF81296">
    <property type="entry name" value="E set domains"/>
    <property type="match status" value="3"/>
</dbReference>
<evidence type="ECO:0000256" key="2">
    <source>
        <dbReference type="ARBA" id="ARBA00022729"/>
    </source>
</evidence>
<dbReference type="PROSITE" id="PS51272">
    <property type="entry name" value="SLH"/>
    <property type="match status" value="2"/>
</dbReference>
<dbReference type="PANTHER" id="PTHR11452">
    <property type="entry name" value="ALPHA-GALACTOSIDASE/ALPHA-N-ACETYLGALACTOSAMINIDASE"/>
    <property type="match status" value="1"/>
</dbReference>
<keyword evidence="5" id="KW-0119">Carbohydrate metabolism</keyword>
<keyword evidence="3 8" id="KW-0378">Hydrolase</keyword>
<dbReference type="Gene3D" id="2.60.40.1180">
    <property type="entry name" value="Golgi alpha-mannosidase II"/>
    <property type="match status" value="1"/>
</dbReference>
<gene>
    <name evidence="10" type="ORF">GON05_36525</name>
</gene>
<dbReference type="InterPro" id="IPR013780">
    <property type="entry name" value="Glyco_hydro_b"/>
</dbReference>
<dbReference type="Pfam" id="PF17801">
    <property type="entry name" value="Melibiase_C"/>
    <property type="match status" value="1"/>
</dbReference>
<dbReference type="Proteomes" id="UP000467637">
    <property type="component" value="Unassembled WGS sequence"/>
</dbReference>
<evidence type="ECO:0000259" key="9">
    <source>
        <dbReference type="PROSITE" id="PS51272"/>
    </source>
</evidence>
<dbReference type="Pfam" id="PF03442">
    <property type="entry name" value="CBM_X2"/>
    <property type="match status" value="3"/>
</dbReference>
<keyword evidence="2" id="KW-0732">Signal</keyword>
<evidence type="ECO:0000256" key="8">
    <source>
        <dbReference type="RuleBase" id="RU361168"/>
    </source>
</evidence>
<dbReference type="PANTHER" id="PTHR11452:SF75">
    <property type="entry name" value="ALPHA-GALACTOSIDASE MEL1"/>
    <property type="match status" value="1"/>
</dbReference>
<dbReference type="InterPro" id="IPR013785">
    <property type="entry name" value="Aldolase_TIM"/>
</dbReference>
<comment type="caution">
    <text evidence="10">The sequence shown here is derived from an EMBL/GenBank/DDBJ whole genome shotgun (WGS) entry which is preliminary data.</text>
</comment>
<dbReference type="Gene3D" id="2.60.120.260">
    <property type="entry name" value="Galactose-binding domain-like"/>
    <property type="match status" value="3"/>
</dbReference>
<dbReference type="Gene3D" id="3.20.20.70">
    <property type="entry name" value="Aldolase class I"/>
    <property type="match status" value="1"/>
</dbReference>
<dbReference type="Pfam" id="PF16499">
    <property type="entry name" value="Melibiase_2"/>
    <property type="match status" value="2"/>
</dbReference>
<evidence type="ECO:0000256" key="7">
    <source>
        <dbReference type="ARBA" id="ARBA00023326"/>
    </source>
</evidence>
<dbReference type="PRINTS" id="PR00740">
    <property type="entry name" value="GLHYDRLASE27"/>
</dbReference>
<feature type="domain" description="SLH" evidence="9">
    <location>
        <begin position="1410"/>
        <end position="1473"/>
    </location>
</feature>
<keyword evidence="8" id="KW-1015">Disulfide bond</keyword>
<dbReference type="InterPro" id="IPR013783">
    <property type="entry name" value="Ig-like_fold"/>
</dbReference>
<evidence type="ECO:0000256" key="4">
    <source>
        <dbReference type="ARBA" id="ARBA00023001"/>
    </source>
</evidence>
<evidence type="ECO:0000256" key="1">
    <source>
        <dbReference type="ARBA" id="ARBA00009743"/>
    </source>
</evidence>
<dbReference type="CDD" id="cd14792">
    <property type="entry name" value="GH27"/>
    <property type="match status" value="1"/>
</dbReference>
<comment type="catalytic activity">
    <reaction evidence="8">
        <text>Hydrolysis of terminal, non-reducing alpha-D-galactose residues in alpha-D-galactosides, including galactose oligosaccharides, galactomannans and galactolipids.</text>
        <dbReference type="EC" id="3.2.1.22"/>
    </reaction>
</comment>
<dbReference type="EC" id="3.2.1.22" evidence="8"/>
<keyword evidence="4" id="KW-0136">Cellulose degradation</keyword>
<dbReference type="RefSeq" id="WP_157326383.1">
    <property type="nucleotide sequence ID" value="NZ_WSEM01000039.1"/>
</dbReference>
<dbReference type="InterPro" id="IPR041233">
    <property type="entry name" value="Melibiase_C"/>
</dbReference>
<evidence type="ECO:0000256" key="3">
    <source>
        <dbReference type="ARBA" id="ARBA00022801"/>
    </source>
</evidence>
<dbReference type="InterPro" id="IPR017853">
    <property type="entry name" value="GH"/>
</dbReference>
<evidence type="ECO:0000256" key="5">
    <source>
        <dbReference type="ARBA" id="ARBA00023277"/>
    </source>
</evidence>
<protein>
    <recommendedName>
        <fullName evidence="8">Alpha-galactosidase</fullName>
        <ecNumber evidence="8">3.2.1.22</ecNumber>
    </recommendedName>
    <alternativeName>
        <fullName evidence="8">Melibiase</fullName>
    </alternativeName>
</protein>
<name>A0ABW9UIS2_9BACL</name>
<dbReference type="Gene3D" id="2.60.40.10">
    <property type="entry name" value="Immunoglobulins"/>
    <property type="match status" value="2"/>
</dbReference>
<organism evidence="10 11">
    <name type="scientific">Paenibacillus anseongense</name>
    <dbReference type="NCBI Taxonomy" id="2682845"/>
    <lineage>
        <taxon>Bacteria</taxon>
        <taxon>Bacillati</taxon>
        <taxon>Bacillota</taxon>
        <taxon>Bacilli</taxon>
        <taxon>Bacillales</taxon>
        <taxon>Paenibacillaceae</taxon>
        <taxon>Paenibacillus</taxon>
    </lineage>
</organism>
<dbReference type="InterPro" id="IPR002241">
    <property type="entry name" value="Glyco_hydro_27"/>
</dbReference>
<dbReference type="InterPro" id="IPR005102">
    <property type="entry name" value="Carbo-bd_X2"/>
</dbReference>
<keyword evidence="6 8" id="KW-0326">Glycosidase</keyword>
<dbReference type="SUPFAM" id="SSF51011">
    <property type="entry name" value="Glycosyl hydrolase domain"/>
    <property type="match status" value="1"/>
</dbReference>
<feature type="domain" description="SLH" evidence="9">
    <location>
        <begin position="1474"/>
        <end position="1531"/>
    </location>
</feature>
<dbReference type="InterPro" id="IPR014756">
    <property type="entry name" value="Ig_E-set"/>
</dbReference>
<reference evidence="10 11" key="1">
    <citation type="submission" date="2019-12" db="EMBL/GenBank/DDBJ databases">
        <authorList>
            <person name="Huq M.A."/>
        </authorList>
    </citation>
    <scope>NUCLEOTIDE SEQUENCE [LARGE SCALE GENOMIC DNA]</scope>
    <source>
        <strain evidence="10 11">MAH-34</strain>
    </source>
</reference>
<dbReference type="EMBL" id="WSEM01000039">
    <property type="protein sequence ID" value="MVQ40099.1"/>
    <property type="molecule type" value="Genomic_DNA"/>
</dbReference>
<evidence type="ECO:0000313" key="10">
    <source>
        <dbReference type="EMBL" id="MVQ40099.1"/>
    </source>
</evidence>
<evidence type="ECO:0000313" key="11">
    <source>
        <dbReference type="Proteomes" id="UP000467637"/>
    </source>
</evidence>
<evidence type="ECO:0000256" key="6">
    <source>
        <dbReference type="ARBA" id="ARBA00023295"/>
    </source>
</evidence>
<keyword evidence="7" id="KW-0624">Polysaccharide degradation</keyword>